<evidence type="ECO:0000313" key="1">
    <source>
        <dbReference type="EMBL" id="AZA51405.1"/>
    </source>
</evidence>
<reference evidence="2" key="1">
    <citation type="submission" date="2018-11" db="EMBL/GenBank/DDBJ databases">
        <title>Proposal to divide the Flavobacteriaceae and reorganize its genera based on Amino Acid Identity values calculated from whole genome sequences.</title>
        <authorList>
            <person name="Nicholson A.C."/>
            <person name="Gulvik C.A."/>
            <person name="Whitney A.M."/>
            <person name="Humrighouse B.W."/>
            <person name="Bell M."/>
            <person name="Holmes B."/>
            <person name="Steigerwalt A.G."/>
            <person name="Villarma A."/>
            <person name="Sheth M."/>
            <person name="Batra D."/>
            <person name="Pryor J."/>
            <person name="Bernardet J.-F."/>
            <person name="Hugo C."/>
            <person name="Kampfer P."/>
            <person name="Newman J."/>
            <person name="McQuiston J.R."/>
        </authorList>
    </citation>
    <scope>NUCLEOTIDE SEQUENCE [LARGE SCALE GENOMIC DNA]</scope>
    <source>
        <strain evidence="2">G0188</strain>
    </source>
</reference>
<organism evidence="1 2">
    <name type="scientific">Chryseobacterium carnipullorum</name>
    <dbReference type="NCBI Taxonomy" id="1124835"/>
    <lineage>
        <taxon>Bacteria</taxon>
        <taxon>Pseudomonadati</taxon>
        <taxon>Bacteroidota</taxon>
        <taxon>Flavobacteriia</taxon>
        <taxon>Flavobacteriales</taxon>
        <taxon>Weeksellaceae</taxon>
        <taxon>Chryseobacterium group</taxon>
        <taxon>Chryseobacterium</taxon>
    </lineage>
</organism>
<evidence type="ECO:0000313" key="2">
    <source>
        <dbReference type="Proteomes" id="UP000273270"/>
    </source>
</evidence>
<dbReference type="Proteomes" id="UP000273270">
    <property type="component" value="Chromosome"/>
</dbReference>
<protein>
    <submittedName>
        <fullName evidence="1">Uncharacterized protein</fullName>
    </submittedName>
</protein>
<dbReference type="KEGG" id="ccau:EG346_18770"/>
<dbReference type="EMBL" id="CP033920">
    <property type="protein sequence ID" value="AZA51405.1"/>
    <property type="molecule type" value="Genomic_DNA"/>
</dbReference>
<proteinExistence type="predicted"/>
<dbReference type="AlphaFoldDB" id="A0A3G6NI24"/>
<gene>
    <name evidence="1" type="ORF">EG346_18770</name>
</gene>
<name>A0A3G6NI24_CHRCU</name>
<keyword evidence="2" id="KW-1185">Reference proteome</keyword>
<accession>A0A3G6NI24</accession>
<sequence>MRGVSSIGTVIVWHLIYVI</sequence>